<gene>
    <name evidence="2" type="ORF">PLOB_00027601</name>
</gene>
<sequence length="488" mass="55726">MVKPSAVPTAKLTNMIREGRPWSEVEDVAEAMLDKKKVQNIKSKVANSMHPHGHNFDAVAEIKKKTDEKDQYLVWKINNRHFNNGQQSLVFKTSREKAEICVQMDKDQSEHPLSKEFCFLDAVHSRCQGFKTLTLWVWHPTLNELVNLATMECEAESSLVIQTFWNNLNEVLRDFTGDDEYIFNPAGWMFDEAGGNWDAIEKVFGSKSLEQCVSCEFHFFQCCNRQIHTNWSDKSKHTFKTLARNIFEAPTPYRYDQARKELVAFSDEKPAKRGHIISWFKWWHKRRTHIFKAFKCGAPLTPNVNLAEVGHSQWAKKGSYRLTLAMAAEEDVAEAIMLSKKLQSYGYGTYKGGKHRSQSDRLKANYFQQMTRAKAFGEEISAGVVDNSLYVQAESSRASSVDANCSHRATRKRKRQVSVFSDGSNLASSSSEDDSHHSAPKAGTREDRRDGRFRKSASKAFQRSLSSPRRKHSCLLTLTSLEETRGNS</sequence>
<evidence type="ECO:0008006" key="4">
    <source>
        <dbReference type="Google" id="ProtNLM"/>
    </source>
</evidence>
<feature type="region of interest" description="Disordered" evidence="1">
    <location>
        <begin position="404"/>
        <end position="488"/>
    </location>
</feature>
<dbReference type="EMBL" id="CALNXK010000336">
    <property type="protein sequence ID" value="CAH3182893.1"/>
    <property type="molecule type" value="Genomic_DNA"/>
</dbReference>
<organism evidence="2 3">
    <name type="scientific">Porites lobata</name>
    <dbReference type="NCBI Taxonomy" id="104759"/>
    <lineage>
        <taxon>Eukaryota</taxon>
        <taxon>Metazoa</taxon>
        <taxon>Cnidaria</taxon>
        <taxon>Anthozoa</taxon>
        <taxon>Hexacorallia</taxon>
        <taxon>Scleractinia</taxon>
        <taxon>Fungiina</taxon>
        <taxon>Poritidae</taxon>
        <taxon>Porites</taxon>
    </lineage>
</organism>
<evidence type="ECO:0000313" key="3">
    <source>
        <dbReference type="Proteomes" id="UP001159405"/>
    </source>
</evidence>
<accession>A0ABN8RWH3</accession>
<keyword evidence="3" id="KW-1185">Reference proteome</keyword>
<evidence type="ECO:0000256" key="1">
    <source>
        <dbReference type="SAM" id="MobiDB-lite"/>
    </source>
</evidence>
<comment type="caution">
    <text evidence="2">The sequence shown here is derived from an EMBL/GenBank/DDBJ whole genome shotgun (WGS) entry which is preliminary data.</text>
</comment>
<evidence type="ECO:0000313" key="2">
    <source>
        <dbReference type="EMBL" id="CAH3182893.1"/>
    </source>
</evidence>
<dbReference type="Proteomes" id="UP001159405">
    <property type="component" value="Unassembled WGS sequence"/>
</dbReference>
<reference evidence="2 3" key="1">
    <citation type="submission" date="2022-05" db="EMBL/GenBank/DDBJ databases">
        <authorList>
            <consortium name="Genoscope - CEA"/>
            <person name="William W."/>
        </authorList>
    </citation>
    <scope>NUCLEOTIDE SEQUENCE [LARGE SCALE GENOMIC DNA]</scope>
</reference>
<name>A0ABN8RWH3_9CNID</name>
<feature type="compositionally biased region" description="Low complexity" evidence="1">
    <location>
        <begin position="421"/>
        <end position="430"/>
    </location>
</feature>
<protein>
    <recommendedName>
        <fullName evidence="4">MULE transposase domain-containing protein</fullName>
    </recommendedName>
</protein>
<proteinExistence type="predicted"/>
<feature type="compositionally biased region" description="Basic and acidic residues" evidence="1">
    <location>
        <begin position="433"/>
        <end position="450"/>
    </location>
</feature>